<dbReference type="PROSITE" id="PS51257">
    <property type="entry name" value="PROKAR_LIPOPROTEIN"/>
    <property type="match status" value="1"/>
</dbReference>
<dbReference type="GO" id="GO:0016799">
    <property type="term" value="F:hydrolase activity, hydrolyzing N-glycosyl compounds"/>
    <property type="evidence" value="ECO:0007669"/>
    <property type="project" value="InterPro"/>
</dbReference>
<feature type="chain" id="PRO_5008036476" evidence="1">
    <location>
        <begin position="23"/>
        <end position="350"/>
    </location>
</feature>
<dbReference type="AlphaFoldDB" id="A0A174W741"/>
<dbReference type="RefSeq" id="WP_055221580.1">
    <property type="nucleotide sequence ID" value="NZ_CZBI01000008.1"/>
</dbReference>
<reference evidence="3 4" key="1">
    <citation type="submission" date="2015-09" db="EMBL/GenBank/DDBJ databases">
        <authorList>
            <consortium name="Pathogen Informatics"/>
        </authorList>
    </citation>
    <scope>NUCLEOTIDE SEQUENCE [LARGE SCALE GENOMIC DNA]</scope>
    <source>
        <strain evidence="3 4">2789STDY5834945</strain>
    </source>
</reference>
<sequence>MTKKLLFIILPLIALLSYSCQNKKNTQVTASDKSGVIFDTDLGSDIDDVFALQMILNYAHQGKYDLLGIAISKDFPRVIDYVDGYCRLNGFDEVPLGYAYNGSDLGFNRECGKYVCATLDTIIDGKKLLPVKRTIADSIPEGYKMMRKALANRADSSVVIITVGFATNLSRLLNSQPDEFSELNGIELIKKKVKLLSIMSGTYNDDTFNNPEWNVLQDLKAAQNVYNNWPTEVIASGSEVGVRILYPHESVLNDYPGGEKHPLCVSYKSYEQMPYDRPCWDLTSVLYAIEPENSHLNISPKGKITIDEKGYSRFTSSQEGKHRFLIIDNDSVAAVVNKLVEVSTNIPQNH</sequence>
<dbReference type="EMBL" id="CZBI01000008">
    <property type="protein sequence ID" value="CUQ41466.1"/>
    <property type="molecule type" value="Genomic_DNA"/>
</dbReference>
<evidence type="ECO:0000259" key="2">
    <source>
        <dbReference type="Pfam" id="PF01156"/>
    </source>
</evidence>
<dbReference type="PANTHER" id="PTHR43264">
    <property type="match status" value="1"/>
</dbReference>
<dbReference type="Gene3D" id="3.90.245.10">
    <property type="entry name" value="Ribonucleoside hydrolase-like"/>
    <property type="match status" value="1"/>
</dbReference>
<dbReference type="InterPro" id="IPR036452">
    <property type="entry name" value="Ribo_hydro-like"/>
</dbReference>
<feature type="signal peptide" evidence="1">
    <location>
        <begin position="1"/>
        <end position="22"/>
    </location>
</feature>
<evidence type="ECO:0000313" key="4">
    <source>
        <dbReference type="Proteomes" id="UP000095541"/>
    </source>
</evidence>
<proteinExistence type="predicted"/>
<keyword evidence="1" id="KW-0732">Signal</keyword>
<dbReference type="Pfam" id="PF01156">
    <property type="entry name" value="IU_nuc_hydro"/>
    <property type="match status" value="1"/>
</dbReference>
<dbReference type="PANTHER" id="PTHR43264:SF1">
    <property type="entry name" value="INOSINE_URIDINE-PREFERRING NUCLEOSIDE HYDROLASE DOMAIN-CONTAINING PROTEIN"/>
    <property type="match status" value="1"/>
</dbReference>
<protein>
    <submittedName>
        <fullName evidence="3">Inosine-uridine preferring nucleoside hydrolase</fullName>
    </submittedName>
</protein>
<name>A0A174W741_BACT4</name>
<dbReference type="InterPro" id="IPR001910">
    <property type="entry name" value="Inosine/uridine_hydrolase_dom"/>
</dbReference>
<keyword evidence="3" id="KW-0378">Hydrolase</keyword>
<dbReference type="CDD" id="cd02652">
    <property type="entry name" value="nuc_hydro_2"/>
    <property type="match status" value="1"/>
</dbReference>
<dbReference type="SUPFAM" id="SSF53590">
    <property type="entry name" value="Nucleoside hydrolase"/>
    <property type="match status" value="1"/>
</dbReference>
<organism evidence="3 4">
    <name type="scientific">Bacteroides thetaiotaomicron</name>
    <dbReference type="NCBI Taxonomy" id="818"/>
    <lineage>
        <taxon>Bacteria</taxon>
        <taxon>Pseudomonadati</taxon>
        <taxon>Bacteroidota</taxon>
        <taxon>Bacteroidia</taxon>
        <taxon>Bacteroidales</taxon>
        <taxon>Bacteroidaceae</taxon>
        <taxon>Bacteroides</taxon>
    </lineage>
</organism>
<feature type="domain" description="Inosine/uridine-preferring nucleoside hydrolase" evidence="2">
    <location>
        <begin position="36"/>
        <end position="294"/>
    </location>
</feature>
<dbReference type="Proteomes" id="UP000095541">
    <property type="component" value="Unassembled WGS sequence"/>
</dbReference>
<evidence type="ECO:0000313" key="3">
    <source>
        <dbReference type="EMBL" id="CUQ41466.1"/>
    </source>
</evidence>
<accession>A0A174W741</accession>
<gene>
    <name evidence="3" type="ORF">ERS852557_04266</name>
</gene>
<evidence type="ECO:0000256" key="1">
    <source>
        <dbReference type="SAM" id="SignalP"/>
    </source>
</evidence>